<feature type="region of interest" description="Disordered" evidence="2">
    <location>
        <begin position="22"/>
        <end position="72"/>
    </location>
</feature>
<feature type="compositionally biased region" description="Acidic residues" evidence="2">
    <location>
        <begin position="22"/>
        <end position="31"/>
    </location>
</feature>
<proteinExistence type="predicted"/>
<dbReference type="InterPro" id="IPR027304">
    <property type="entry name" value="Trigger_fact/SurA_dom_sf"/>
</dbReference>
<feature type="compositionally biased region" description="Low complexity" evidence="2">
    <location>
        <begin position="217"/>
        <end position="227"/>
    </location>
</feature>
<dbReference type="Proteomes" id="UP000315103">
    <property type="component" value="Unassembled WGS sequence"/>
</dbReference>
<evidence type="ECO:0000313" key="4">
    <source>
        <dbReference type="EMBL" id="TVT26655.1"/>
    </source>
</evidence>
<keyword evidence="1 3" id="KW-0732">Signal</keyword>
<reference evidence="4 5" key="1">
    <citation type="submission" date="2019-07" db="EMBL/GenBank/DDBJ databases">
        <title>Salinicoccus cyprini sp. nov., isolated from gastro-intestinal tract of mirror carp, Cyprinus carpio var. specularis, collected from Gobind Sagar Reservoir, Himachal Pradesh, India.</title>
        <authorList>
            <person name="Talwar C."/>
            <person name="Singh A.K."/>
            <person name="Lal R."/>
            <person name="Negi R.K."/>
        </authorList>
    </citation>
    <scope>NUCLEOTIDE SEQUENCE [LARGE SCALE GENOMIC DNA]</scope>
    <source>
        <strain evidence="4 5">CT19</strain>
    </source>
</reference>
<dbReference type="SUPFAM" id="SSF109998">
    <property type="entry name" value="Triger factor/SurA peptide-binding domain-like"/>
    <property type="match status" value="1"/>
</dbReference>
<evidence type="ECO:0000256" key="3">
    <source>
        <dbReference type="SAM" id="SignalP"/>
    </source>
</evidence>
<name>A0A558AQX1_9STAP</name>
<dbReference type="PROSITE" id="PS51257">
    <property type="entry name" value="PROKAR_LIPOPROTEIN"/>
    <property type="match status" value="1"/>
</dbReference>
<accession>A0A558AQX1</accession>
<keyword evidence="4" id="KW-0413">Isomerase</keyword>
<dbReference type="PANTHER" id="PTHR47637:SF1">
    <property type="entry name" value="CHAPERONE SURA"/>
    <property type="match status" value="1"/>
</dbReference>
<dbReference type="AlphaFoldDB" id="A0A558AQX1"/>
<feature type="compositionally biased region" description="Polar residues" evidence="2">
    <location>
        <begin position="242"/>
        <end position="255"/>
    </location>
</feature>
<feature type="chain" id="PRO_5038908022" evidence="3">
    <location>
        <begin position="22"/>
        <end position="268"/>
    </location>
</feature>
<comment type="caution">
    <text evidence="4">The sequence shown here is derived from an EMBL/GenBank/DDBJ whole genome shotgun (WGS) entry which is preliminary data.</text>
</comment>
<dbReference type="Gene3D" id="1.10.4030.10">
    <property type="entry name" value="Porin chaperone SurA, peptide-binding domain"/>
    <property type="match status" value="1"/>
</dbReference>
<evidence type="ECO:0000313" key="5">
    <source>
        <dbReference type="Proteomes" id="UP000315103"/>
    </source>
</evidence>
<dbReference type="EMBL" id="VMSJ01000006">
    <property type="protein sequence ID" value="TVT26655.1"/>
    <property type="molecule type" value="Genomic_DNA"/>
</dbReference>
<dbReference type="PANTHER" id="PTHR47637">
    <property type="entry name" value="CHAPERONE SURA"/>
    <property type="match status" value="1"/>
</dbReference>
<dbReference type="GO" id="GO:0016853">
    <property type="term" value="F:isomerase activity"/>
    <property type="evidence" value="ECO:0007669"/>
    <property type="project" value="UniProtKB-KW"/>
</dbReference>
<evidence type="ECO:0000256" key="1">
    <source>
        <dbReference type="ARBA" id="ARBA00022729"/>
    </source>
</evidence>
<dbReference type="OrthoDB" id="4775280at2"/>
<feature type="signal peptide" evidence="3">
    <location>
        <begin position="1"/>
        <end position="21"/>
    </location>
</feature>
<dbReference type="Pfam" id="PF13624">
    <property type="entry name" value="SurA_N_3"/>
    <property type="match status" value="1"/>
</dbReference>
<keyword evidence="5" id="KW-1185">Reference proteome</keyword>
<feature type="compositionally biased region" description="Low complexity" evidence="2">
    <location>
        <begin position="47"/>
        <end position="60"/>
    </location>
</feature>
<sequence length="268" mass="29720">MKKWLLGLSLGTFAVVMTACSGEDESAENTNEEAQTQEEVASDSSEEAATTEGSTEEGAGQQMEMPEPDLEDVPDVVATVNGEEITKDEFEQVYTAQFQQAAMQAQMTGQEMDQAQMKQQIAEGMVSQELLKQEAEDRGIEATDEEIDAAIDDLVERNGLESREALFTALEEQGLTEEEARAELQSGLDQDQLISEEIGEIEVTEKEMQTLYDETVQQQEESGSEQELPPFEELKGDLESHLMQQKQSEATQNYASELREDADVTINL</sequence>
<dbReference type="RefSeq" id="WP_145290363.1">
    <property type="nucleotide sequence ID" value="NZ_VMSJ01000006.1"/>
</dbReference>
<dbReference type="InterPro" id="IPR050280">
    <property type="entry name" value="OMP_Chaperone_SurA"/>
</dbReference>
<organism evidence="4 5">
    <name type="scientific">Salinicoccus cyprini</name>
    <dbReference type="NCBI Taxonomy" id="2493691"/>
    <lineage>
        <taxon>Bacteria</taxon>
        <taxon>Bacillati</taxon>
        <taxon>Bacillota</taxon>
        <taxon>Bacilli</taxon>
        <taxon>Bacillales</taxon>
        <taxon>Staphylococcaceae</taxon>
        <taxon>Salinicoccus</taxon>
    </lineage>
</organism>
<evidence type="ECO:0000256" key="2">
    <source>
        <dbReference type="SAM" id="MobiDB-lite"/>
    </source>
</evidence>
<feature type="region of interest" description="Disordered" evidence="2">
    <location>
        <begin position="214"/>
        <end position="268"/>
    </location>
</feature>
<gene>
    <name evidence="4" type="ORF">FO441_11645</name>
</gene>
<protein>
    <submittedName>
        <fullName evidence="4">Peptidylprolyl isomerase</fullName>
    </submittedName>
</protein>